<dbReference type="GO" id="GO:0003677">
    <property type="term" value="F:DNA binding"/>
    <property type="evidence" value="ECO:0007669"/>
    <property type="project" value="UniProtKB-KW"/>
</dbReference>
<dbReference type="Pfam" id="PF04237">
    <property type="entry name" value="YjbR"/>
    <property type="match status" value="1"/>
</dbReference>
<organism evidence="1 2">
    <name type="scientific">Paeniglutamicibacter terrestris</name>
    <dbReference type="NCBI Taxonomy" id="2723403"/>
    <lineage>
        <taxon>Bacteria</taxon>
        <taxon>Bacillati</taxon>
        <taxon>Actinomycetota</taxon>
        <taxon>Actinomycetes</taxon>
        <taxon>Micrococcales</taxon>
        <taxon>Micrococcaceae</taxon>
        <taxon>Paeniglutamicibacter</taxon>
    </lineage>
</organism>
<dbReference type="InterPro" id="IPR038056">
    <property type="entry name" value="YjbR-like_sf"/>
</dbReference>
<dbReference type="InterPro" id="IPR058532">
    <property type="entry name" value="YjbR/MT2646/Rv2570-like"/>
</dbReference>
<comment type="caution">
    <text evidence="1">The sequence shown here is derived from an EMBL/GenBank/DDBJ whole genome shotgun (WGS) entry which is preliminary data.</text>
</comment>
<dbReference type="EMBL" id="JAAWVT010000004">
    <property type="protein sequence ID" value="NKG21172.1"/>
    <property type="molecule type" value="Genomic_DNA"/>
</dbReference>
<protein>
    <submittedName>
        <fullName evidence="1">MmcQ/YjbR family DNA-binding protein</fullName>
    </submittedName>
</protein>
<sequence length="131" mass="14652">MGDVDYEAWRNILLSMPGAYEDFPFGADAAVFKVAGRHREKAKMFGLLMHRGEVLSLNLKCDPALAEQLRAANPQITPGYHMNKKHWNTVTSGLPLELMRDLIEDSYDLVVASLPRLDREALGWKGIVGRG</sequence>
<keyword evidence="1" id="KW-0238">DNA-binding</keyword>
<gene>
    <name evidence="1" type="ORF">HED64_10705</name>
</gene>
<keyword evidence="2" id="KW-1185">Reference proteome</keyword>
<evidence type="ECO:0000313" key="1">
    <source>
        <dbReference type="EMBL" id="NKG21172.1"/>
    </source>
</evidence>
<accession>A0ABX1G4J8</accession>
<dbReference type="InterPro" id="IPR007351">
    <property type="entry name" value="YjbR"/>
</dbReference>
<name>A0ABX1G4J8_9MICC</name>
<reference evidence="1 2" key="1">
    <citation type="submission" date="2020-04" db="EMBL/GenBank/DDBJ databases">
        <title>Paeniglutamicibacter sp. ANT13_2, a novel actinomycete isolated from sediment in Antarctica.</title>
        <authorList>
            <person name="Sakdapetsiri C."/>
            <person name="Pinyakong O."/>
        </authorList>
    </citation>
    <scope>NUCLEOTIDE SEQUENCE [LARGE SCALE GENOMIC DNA]</scope>
    <source>
        <strain evidence="1 2">ANT13_2</strain>
    </source>
</reference>
<dbReference type="PANTHER" id="PTHR35145:SF1">
    <property type="entry name" value="CYTOPLASMIC PROTEIN"/>
    <property type="match status" value="1"/>
</dbReference>
<dbReference type="SUPFAM" id="SSF142906">
    <property type="entry name" value="YjbR-like"/>
    <property type="match status" value="1"/>
</dbReference>
<evidence type="ECO:0000313" key="2">
    <source>
        <dbReference type="Proteomes" id="UP000746595"/>
    </source>
</evidence>
<dbReference type="PANTHER" id="PTHR35145">
    <property type="entry name" value="CYTOPLASMIC PROTEIN-RELATED"/>
    <property type="match status" value="1"/>
</dbReference>
<proteinExistence type="predicted"/>
<dbReference type="Gene3D" id="3.90.1150.30">
    <property type="match status" value="1"/>
</dbReference>
<dbReference type="Proteomes" id="UP000746595">
    <property type="component" value="Unassembled WGS sequence"/>
</dbReference>